<dbReference type="EMBL" id="GBXM01022835">
    <property type="protein sequence ID" value="JAH85742.1"/>
    <property type="molecule type" value="Transcribed_RNA"/>
</dbReference>
<evidence type="ECO:0000313" key="1">
    <source>
        <dbReference type="EMBL" id="JAH85742.1"/>
    </source>
</evidence>
<proteinExistence type="predicted"/>
<name>A0A0E9W5X2_ANGAN</name>
<reference evidence="1" key="2">
    <citation type="journal article" date="2015" name="Fish Shellfish Immunol.">
        <title>Early steps in the European eel (Anguilla anguilla)-Vibrio vulnificus interaction in the gills: Role of the RtxA13 toxin.</title>
        <authorList>
            <person name="Callol A."/>
            <person name="Pajuelo D."/>
            <person name="Ebbesson L."/>
            <person name="Teles M."/>
            <person name="MacKenzie S."/>
            <person name="Amaro C."/>
        </authorList>
    </citation>
    <scope>NUCLEOTIDE SEQUENCE</scope>
</reference>
<sequence>MGTATHKGEFSGWYFNTHISHFHWGMP</sequence>
<dbReference type="AlphaFoldDB" id="A0A0E9W5X2"/>
<reference evidence="1" key="1">
    <citation type="submission" date="2014-11" db="EMBL/GenBank/DDBJ databases">
        <authorList>
            <person name="Amaro Gonzalez C."/>
        </authorList>
    </citation>
    <scope>NUCLEOTIDE SEQUENCE</scope>
</reference>
<protein>
    <submittedName>
        <fullName evidence="1">Uncharacterized protein</fullName>
    </submittedName>
</protein>
<organism evidence="1">
    <name type="scientific">Anguilla anguilla</name>
    <name type="common">European freshwater eel</name>
    <name type="synonym">Muraena anguilla</name>
    <dbReference type="NCBI Taxonomy" id="7936"/>
    <lineage>
        <taxon>Eukaryota</taxon>
        <taxon>Metazoa</taxon>
        <taxon>Chordata</taxon>
        <taxon>Craniata</taxon>
        <taxon>Vertebrata</taxon>
        <taxon>Euteleostomi</taxon>
        <taxon>Actinopterygii</taxon>
        <taxon>Neopterygii</taxon>
        <taxon>Teleostei</taxon>
        <taxon>Anguilliformes</taxon>
        <taxon>Anguillidae</taxon>
        <taxon>Anguilla</taxon>
    </lineage>
</organism>
<accession>A0A0E9W5X2</accession>